<dbReference type="Pfam" id="PF00534">
    <property type="entry name" value="Glycos_transf_1"/>
    <property type="match status" value="1"/>
</dbReference>
<sequence length="403" mass="45053">MSASLLYISYDGMLEPLGQSQVLAYLERLAPGRDIHLISFEKPQDWADTVRRERISRRIGQAAIHWHPLRYHKKPSALATAYDIALGSARAIAIARRHKVGVVHCRSYVAGLMGLAVKRATKARFLFDMRGFWADERVEGRLWPAGGRLFQAAKRAERSLLLASDHIVTLTRASERELQTWPFLQGRMPPISVIPTCADLDRFTIQGPPQRKPFVLGYVGSVGTWYLLDEMLRCFKLLQQIEADARFLIINRGEHKLIQERAAAHSIPTGNIELIGADHHAVPSYIPRMSAGLALYRPSSSRVACAPTKLAEYLACGVPCLGSSGVGDMSEILDEEQVGVVLDDLDDDSLRKTLLRLIELSRSANIQDRCRSVAMKLFSLDVGVAAYADIYEQLDDRHSKVQR</sequence>
<reference evidence="3" key="1">
    <citation type="submission" date="2022-05" db="EMBL/GenBank/DDBJ databases">
        <authorList>
            <person name="Jo J.-H."/>
            <person name="Im W.-T."/>
        </authorList>
    </citation>
    <scope>NUCLEOTIDE SEQUENCE</scope>
    <source>
        <strain evidence="3">SE220</strain>
    </source>
</reference>
<dbReference type="SUPFAM" id="SSF53756">
    <property type="entry name" value="UDP-Glycosyltransferase/glycogen phosphorylase"/>
    <property type="match status" value="1"/>
</dbReference>
<evidence type="ECO:0000259" key="2">
    <source>
        <dbReference type="Pfam" id="PF13439"/>
    </source>
</evidence>
<comment type="caution">
    <text evidence="3">The sequence shown here is derived from an EMBL/GenBank/DDBJ whole genome shotgun (WGS) entry which is preliminary data.</text>
</comment>
<dbReference type="Gene3D" id="3.40.50.2000">
    <property type="entry name" value="Glycogen Phosphorylase B"/>
    <property type="match status" value="2"/>
</dbReference>
<keyword evidence="3" id="KW-0328">Glycosyltransferase</keyword>
<dbReference type="Pfam" id="PF13439">
    <property type="entry name" value="Glyco_transf_4"/>
    <property type="match status" value="1"/>
</dbReference>
<dbReference type="PANTHER" id="PTHR12526">
    <property type="entry name" value="GLYCOSYLTRANSFERASE"/>
    <property type="match status" value="1"/>
</dbReference>
<dbReference type="PANTHER" id="PTHR12526:SF636">
    <property type="entry name" value="BLL3647 PROTEIN"/>
    <property type="match status" value="1"/>
</dbReference>
<proteinExistence type="predicted"/>
<dbReference type="InterPro" id="IPR028098">
    <property type="entry name" value="Glyco_trans_4-like_N"/>
</dbReference>
<dbReference type="EMBL" id="JAMGBE010000003">
    <property type="protein sequence ID" value="MCL6730147.1"/>
    <property type="molecule type" value="Genomic_DNA"/>
</dbReference>
<dbReference type="Proteomes" id="UP001165342">
    <property type="component" value="Unassembled WGS sequence"/>
</dbReference>
<evidence type="ECO:0000259" key="1">
    <source>
        <dbReference type="Pfam" id="PF00534"/>
    </source>
</evidence>
<evidence type="ECO:0000313" key="4">
    <source>
        <dbReference type="Proteomes" id="UP001165342"/>
    </source>
</evidence>
<protein>
    <submittedName>
        <fullName evidence="3">Glycosyltransferase</fullName>
        <ecNumber evidence="3">2.4.-.-</ecNumber>
    </submittedName>
</protein>
<dbReference type="GO" id="GO:0016757">
    <property type="term" value="F:glycosyltransferase activity"/>
    <property type="evidence" value="ECO:0007669"/>
    <property type="project" value="UniProtKB-KW"/>
</dbReference>
<keyword evidence="4" id="KW-1185">Reference proteome</keyword>
<feature type="domain" description="Glycosyltransferase subfamily 4-like N-terminal" evidence="2">
    <location>
        <begin position="34"/>
        <end position="202"/>
    </location>
</feature>
<keyword evidence="3" id="KW-0808">Transferase</keyword>
<dbReference type="EC" id="2.4.-.-" evidence="3"/>
<name>A0ABT0S2Q2_9SPHN</name>
<dbReference type="RefSeq" id="WP_249831649.1">
    <property type="nucleotide sequence ID" value="NZ_JAMGBE010000003.1"/>
</dbReference>
<gene>
    <name evidence="3" type="ORF">LZ538_08795</name>
</gene>
<dbReference type="InterPro" id="IPR001296">
    <property type="entry name" value="Glyco_trans_1"/>
</dbReference>
<evidence type="ECO:0000313" key="3">
    <source>
        <dbReference type="EMBL" id="MCL6730147.1"/>
    </source>
</evidence>
<feature type="domain" description="Glycosyl transferase family 1" evidence="1">
    <location>
        <begin position="210"/>
        <end position="363"/>
    </location>
</feature>
<accession>A0ABT0S2Q2</accession>
<organism evidence="3 4">
    <name type="scientific">Sphingomonas hankyongi</name>
    <dbReference type="NCBI Taxonomy" id="2908209"/>
    <lineage>
        <taxon>Bacteria</taxon>
        <taxon>Pseudomonadati</taxon>
        <taxon>Pseudomonadota</taxon>
        <taxon>Alphaproteobacteria</taxon>
        <taxon>Sphingomonadales</taxon>
        <taxon>Sphingomonadaceae</taxon>
        <taxon>Sphingomonas</taxon>
    </lineage>
</organism>